<keyword evidence="1" id="KW-0614">Plasmid</keyword>
<evidence type="ECO:0000313" key="2">
    <source>
        <dbReference type="Proteomes" id="UP001224926"/>
    </source>
</evidence>
<name>A0AAF0PFT8_9EURY</name>
<sequence>MRIDVTLRGSKAEQWNRIQEELEERRGHELKRSEVAGIVMADFEQSLEEPADRSRSRR</sequence>
<protein>
    <submittedName>
        <fullName evidence="1">Uncharacterized protein</fullName>
    </submittedName>
</protein>
<dbReference type="EMBL" id="CP101876">
    <property type="protein sequence ID" value="WMT10371.1"/>
    <property type="molecule type" value="Genomic_DNA"/>
</dbReference>
<dbReference type="GeneID" id="84216840"/>
<proteinExistence type="predicted"/>
<accession>A0AAF0PFT8</accession>
<keyword evidence="2" id="KW-1185">Reference proteome</keyword>
<geneLocation type="plasmid" evidence="1 2">
    <name>unnamed3</name>
</geneLocation>
<gene>
    <name evidence="1" type="ORF">NP511_22840</name>
</gene>
<organism evidence="1 2">
    <name type="scientific">Natrinema thermotolerans</name>
    <dbReference type="NCBI Taxonomy" id="121872"/>
    <lineage>
        <taxon>Archaea</taxon>
        <taxon>Methanobacteriati</taxon>
        <taxon>Methanobacteriota</taxon>
        <taxon>Stenosarchaea group</taxon>
        <taxon>Halobacteria</taxon>
        <taxon>Halobacteriales</taxon>
        <taxon>Natrialbaceae</taxon>
        <taxon>Natrinema</taxon>
    </lineage>
</organism>
<reference evidence="1 2" key="1">
    <citation type="submission" date="2022-07" db="EMBL/GenBank/DDBJ databases">
        <title>Two temperate virus in Haloterrigena jeotgali A29.</title>
        <authorList>
            <person name="Deng X."/>
        </authorList>
    </citation>
    <scope>NUCLEOTIDE SEQUENCE [LARGE SCALE GENOMIC DNA]</scope>
    <source>
        <strain evidence="1 2">A29</strain>
        <plasmid evidence="1 2">unnamed3</plasmid>
    </source>
</reference>
<dbReference type="RefSeq" id="WP_162834881.1">
    <property type="nucleotide sequence ID" value="NZ_CP101876.1"/>
</dbReference>
<dbReference type="Proteomes" id="UP001224926">
    <property type="component" value="Plasmid unnamed3"/>
</dbReference>
<dbReference type="AlphaFoldDB" id="A0AAF0PFT8"/>
<evidence type="ECO:0000313" key="1">
    <source>
        <dbReference type="EMBL" id="WMT10371.1"/>
    </source>
</evidence>